<comment type="caution">
    <text evidence="3">The sequence shown here is derived from an EMBL/GenBank/DDBJ whole genome shotgun (WGS) entry which is preliminary data.</text>
</comment>
<proteinExistence type="predicted"/>
<dbReference type="PANTHER" id="PTHR36871">
    <property type="entry name" value="COILED-COIL DOMAIN-CONTAINING PROTEIN 190"/>
    <property type="match status" value="1"/>
</dbReference>
<dbReference type="AlphaFoldDB" id="A0A9X9LU42"/>
<name>A0A9X9LU42_GULGU</name>
<gene>
    <name evidence="3" type="ORF">BN2614_LOCUS1</name>
</gene>
<dbReference type="PANTHER" id="PTHR36871:SF1">
    <property type="entry name" value="COILED-COIL DOMAIN-CONTAINING PROTEIN 190"/>
    <property type="match status" value="1"/>
</dbReference>
<evidence type="ECO:0000256" key="1">
    <source>
        <dbReference type="SAM" id="Coils"/>
    </source>
</evidence>
<feature type="coiled-coil region" evidence="1">
    <location>
        <begin position="1"/>
        <end position="28"/>
    </location>
</feature>
<protein>
    <submittedName>
        <fullName evidence="3">Uncharacterized protein</fullName>
    </submittedName>
</protein>
<evidence type="ECO:0000313" key="3">
    <source>
        <dbReference type="EMBL" id="VCW93024.1"/>
    </source>
</evidence>
<evidence type="ECO:0000313" key="4">
    <source>
        <dbReference type="Proteomes" id="UP000269945"/>
    </source>
</evidence>
<keyword evidence="1" id="KW-0175">Coiled coil</keyword>
<feature type="region of interest" description="Disordered" evidence="2">
    <location>
        <begin position="34"/>
        <end position="56"/>
    </location>
</feature>
<reference evidence="3 4" key="1">
    <citation type="submission" date="2018-10" db="EMBL/GenBank/DDBJ databases">
        <authorList>
            <person name="Ekblom R."/>
            <person name="Jareborg N."/>
        </authorList>
    </citation>
    <scope>NUCLEOTIDE SEQUENCE [LARGE SCALE GENOMIC DNA]</scope>
    <source>
        <tissue evidence="3">Muscle</tissue>
    </source>
</reference>
<organism evidence="3 4">
    <name type="scientific">Gulo gulo</name>
    <name type="common">Wolverine</name>
    <name type="synonym">Gluton</name>
    <dbReference type="NCBI Taxonomy" id="48420"/>
    <lineage>
        <taxon>Eukaryota</taxon>
        <taxon>Metazoa</taxon>
        <taxon>Chordata</taxon>
        <taxon>Craniata</taxon>
        <taxon>Vertebrata</taxon>
        <taxon>Euteleostomi</taxon>
        <taxon>Mammalia</taxon>
        <taxon>Eutheria</taxon>
        <taxon>Laurasiatheria</taxon>
        <taxon>Carnivora</taxon>
        <taxon>Caniformia</taxon>
        <taxon>Musteloidea</taxon>
        <taxon>Mustelidae</taxon>
        <taxon>Guloninae</taxon>
        <taxon>Gulo</taxon>
    </lineage>
</organism>
<dbReference type="EMBL" id="CYRY02017803">
    <property type="protein sequence ID" value="VCW93024.1"/>
    <property type="molecule type" value="Genomic_DNA"/>
</dbReference>
<keyword evidence="4" id="KW-1185">Reference proteome</keyword>
<dbReference type="InterPro" id="IPR031525">
    <property type="entry name" value="CC190"/>
</dbReference>
<feature type="non-terminal residue" evidence="3">
    <location>
        <position position="82"/>
    </location>
</feature>
<feature type="compositionally biased region" description="Polar residues" evidence="2">
    <location>
        <begin position="45"/>
        <end position="56"/>
    </location>
</feature>
<evidence type="ECO:0000256" key="2">
    <source>
        <dbReference type="SAM" id="MobiDB-lite"/>
    </source>
</evidence>
<dbReference type="Proteomes" id="UP000269945">
    <property type="component" value="Unassembled WGS sequence"/>
</dbReference>
<accession>A0A9X9LU42</accession>
<sequence>MKLLTWEQRQLQKELQRLQQDIIKKKLSSYLGNGIQKKPKDVLPPSSTRGQKHQVPQVNKVRALVTNTTQEIQKTKSRMPPF</sequence>
<dbReference type="Pfam" id="PF15768">
    <property type="entry name" value="CC190"/>
    <property type="match status" value="1"/>
</dbReference>